<feature type="domain" description="YEATS" evidence="6">
    <location>
        <begin position="5"/>
        <end position="147"/>
    </location>
</feature>
<dbReference type="Gene3D" id="2.60.40.1970">
    <property type="entry name" value="YEATS domain"/>
    <property type="match status" value="1"/>
</dbReference>
<dbReference type="GeneID" id="20080474"/>
<evidence type="ECO:0000256" key="1">
    <source>
        <dbReference type="ARBA" id="ARBA00023015"/>
    </source>
</evidence>
<name>A0A024UJB7_9STRA</name>
<evidence type="ECO:0000313" key="7">
    <source>
        <dbReference type="EMBL" id="ETW05723.1"/>
    </source>
</evidence>
<dbReference type="GO" id="GO:0005634">
    <property type="term" value="C:nucleus"/>
    <property type="evidence" value="ECO:0007669"/>
    <property type="project" value="UniProtKB-SubCell"/>
</dbReference>
<dbReference type="RefSeq" id="XP_008865500.1">
    <property type="nucleotide sequence ID" value="XM_008867278.1"/>
</dbReference>
<dbReference type="Pfam" id="PF03366">
    <property type="entry name" value="YEATS"/>
    <property type="match status" value="1"/>
</dbReference>
<dbReference type="InterPro" id="IPR055129">
    <property type="entry name" value="YEATS_dom"/>
</dbReference>
<gene>
    <name evidence="7" type="ORF">H310_03424</name>
</gene>
<keyword evidence="2" id="KW-0804">Transcription</keyword>
<dbReference type="InterPro" id="IPR005033">
    <property type="entry name" value="YEATS"/>
</dbReference>
<comment type="subcellular location">
    <subcellularLocation>
        <location evidence="4">Nucleus</location>
    </subcellularLocation>
</comment>
<dbReference type="GO" id="GO:0006355">
    <property type="term" value="P:regulation of DNA-templated transcription"/>
    <property type="evidence" value="ECO:0007669"/>
    <property type="project" value="InterPro"/>
</dbReference>
<dbReference type="AlphaFoldDB" id="A0A024UJB7"/>
<reference evidence="7" key="1">
    <citation type="submission" date="2013-12" db="EMBL/GenBank/DDBJ databases">
        <title>The Genome Sequence of Aphanomyces invadans NJM9701.</title>
        <authorList>
            <consortium name="The Broad Institute Genomics Platform"/>
            <person name="Russ C."/>
            <person name="Tyler B."/>
            <person name="van West P."/>
            <person name="Dieguez-Uribeondo J."/>
            <person name="Young S.K."/>
            <person name="Zeng Q."/>
            <person name="Gargeya S."/>
            <person name="Fitzgerald M."/>
            <person name="Abouelleil A."/>
            <person name="Alvarado L."/>
            <person name="Chapman S.B."/>
            <person name="Gainer-Dewar J."/>
            <person name="Goldberg J."/>
            <person name="Griggs A."/>
            <person name="Gujja S."/>
            <person name="Hansen M."/>
            <person name="Howarth C."/>
            <person name="Imamovic A."/>
            <person name="Ireland A."/>
            <person name="Larimer J."/>
            <person name="McCowan C."/>
            <person name="Murphy C."/>
            <person name="Pearson M."/>
            <person name="Poon T.W."/>
            <person name="Priest M."/>
            <person name="Roberts A."/>
            <person name="Saif S."/>
            <person name="Shea T."/>
            <person name="Sykes S."/>
            <person name="Wortman J."/>
            <person name="Nusbaum C."/>
            <person name="Birren B."/>
        </authorList>
    </citation>
    <scope>NUCLEOTIDE SEQUENCE [LARGE SCALE GENOMIC DNA]</scope>
    <source>
        <strain evidence="7">NJM9701</strain>
    </source>
</reference>
<dbReference type="CDD" id="cd16910">
    <property type="entry name" value="YEATS_TFIID14_like"/>
    <property type="match status" value="1"/>
</dbReference>
<dbReference type="PANTHER" id="PTHR47573:SF1">
    <property type="entry name" value="PROTEIN AF-9 HOMOLOG"/>
    <property type="match status" value="1"/>
</dbReference>
<accession>A0A024UJB7</accession>
<dbReference type="eggNOG" id="KOG3149">
    <property type="taxonomic scope" value="Eukaryota"/>
</dbReference>
<proteinExistence type="predicted"/>
<dbReference type="VEuPathDB" id="FungiDB:H310_03424"/>
<evidence type="ECO:0000256" key="5">
    <source>
        <dbReference type="SAM" id="MobiDB-lite"/>
    </source>
</evidence>
<evidence type="ECO:0000259" key="6">
    <source>
        <dbReference type="PROSITE" id="PS51037"/>
    </source>
</evidence>
<feature type="region of interest" description="Disordered" evidence="5">
    <location>
        <begin position="235"/>
        <end position="254"/>
    </location>
</feature>
<dbReference type="PROSITE" id="PS51037">
    <property type="entry name" value="YEATS"/>
    <property type="match status" value="1"/>
</dbReference>
<dbReference type="PANTHER" id="PTHR47573">
    <property type="entry name" value="PROTEIN AF-9 HOMOLOG"/>
    <property type="match status" value="1"/>
</dbReference>
<keyword evidence="1" id="KW-0805">Transcription regulation</keyword>
<evidence type="ECO:0000256" key="3">
    <source>
        <dbReference type="ARBA" id="ARBA00023242"/>
    </source>
</evidence>
<dbReference type="STRING" id="157072.A0A024UJB7"/>
<dbReference type="OrthoDB" id="16041at2759"/>
<sequence length="254" mass="28894">MSNERQKGVVVSKAIAYGSVATYLGRKSEETKTHRWHIYVRGIANEDLSYMISKVVISLHSSFANPVRVLTEPPYEVSEYGWGEFETRIQIHFQDPDEKPVDKIHMLVLYPPGNQIASTKKPVVSEFYDELVFNEPTEFMYKKLMTGTVLHPLTPCPDRMRFLNLACFKLDHDTGPEKQAPPNPLQEYWPVYSEAQDLKLLADADAFISRELAMVKALLVEADIEAKEVKEKLQQLQAQVVPKKSSKPPALGYP</sequence>
<protein>
    <recommendedName>
        <fullName evidence="6">YEATS domain-containing protein</fullName>
    </recommendedName>
</protein>
<evidence type="ECO:0000256" key="2">
    <source>
        <dbReference type="ARBA" id="ARBA00023163"/>
    </source>
</evidence>
<dbReference type="InterPro" id="IPR038704">
    <property type="entry name" value="YEAST_sf"/>
</dbReference>
<dbReference type="EMBL" id="KI913956">
    <property type="protein sequence ID" value="ETW05723.1"/>
    <property type="molecule type" value="Genomic_DNA"/>
</dbReference>
<keyword evidence="3 4" id="KW-0539">Nucleus</keyword>
<evidence type="ECO:0000256" key="4">
    <source>
        <dbReference type="PROSITE-ProRule" id="PRU00376"/>
    </source>
</evidence>
<organism evidence="7">
    <name type="scientific">Aphanomyces invadans</name>
    <dbReference type="NCBI Taxonomy" id="157072"/>
    <lineage>
        <taxon>Eukaryota</taxon>
        <taxon>Sar</taxon>
        <taxon>Stramenopiles</taxon>
        <taxon>Oomycota</taxon>
        <taxon>Saprolegniomycetes</taxon>
        <taxon>Saprolegniales</taxon>
        <taxon>Verrucalvaceae</taxon>
        <taxon>Aphanomyces</taxon>
    </lineage>
</organism>